<dbReference type="AlphaFoldDB" id="A0A0P8CD76"/>
<dbReference type="NCBIfam" id="TIGR01210">
    <property type="entry name" value="archaeosine biosynthesis radical SAM protein RaSEA"/>
    <property type="match status" value="1"/>
</dbReference>
<keyword evidence="2" id="KW-0004">4Fe-4S</keyword>
<evidence type="ECO:0000256" key="4">
    <source>
        <dbReference type="ARBA" id="ARBA00022723"/>
    </source>
</evidence>
<proteinExistence type="predicted"/>
<dbReference type="GO" id="GO:0051539">
    <property type="term" value="F:4 iron, 4 sulfur cluster binding"/>
    <property type="evidence" value="ECO:0007669"/>
    <property type="project" value="UniProtKB-KW"/>
</dbReference>
<sequence>MSLTTVIRNIRTKQKIKFNPPDRPTAVWTGKDLLDGKPVTALTIIFQTSGCRWNNCTMCGYVYDSARLPPSHEDLMKQFEHAMARCKDEEFILKIFTSGSFLDDSEIGPSTRIEMLSRLRENDRVKKVIAETRPEYVTDEKLSEVREALGKRFEVAIGLETSNDMIRKDCINKGFSFSDFTGASEVARRNNVTVKAYLMQKPPFLSEGIAMNDMINSINDAAPFARTISMNLCNVQKGTLVDEMFERGDYRPPWLWSAVEALKVGKELAPGTVIMSDPVGAGSMRGPHNCGKCDDDVAEAIRIFSVTQDTAVFKNLDCDCKELWKKVVELEDFTFGAPLVK</sequence>
<reference evidence="8 9" key="1">
    <citation type="submission" date="2015-09" db="EMBL/GenBank/DDBJ databases">
        <title>A metagenomics-based metabolic model of nitrate-dependent anaerobic oxidation of methane by Methanoperedens-like archaea.</title>
        <authorList>
            <person name="Arshad A."/>
            <person name="Speth D.R."/>
            <person name="De Graaf R.M."/>
            <person name="Op Den Camp H.J."/>
            <person name="Jetten M.S."/>
            <person name="Welte C.U."/>
        </authorList>
    </citation>
    <scope>NUCLEOTIDE SEQUENCE [LARGE SCALE GENOMIC DNA]</scope>
</reference>
<dbReference type="Proteomes" id="UP000050360">
    <property type="component" value="Unassembled WGS sequence"/>
</dbReference>
<feature type="domain" description="Elp3/MiaA/NifB-like radical SAM core" evidence="7">
    <location>
        <begin position="41"/>
        <end position="264"/>
    </location>
</feature>
<evidence type="ECO:0000256" key="6">
    <source>
        <dbReference type="ARBA" id="ARBA00023014"/>
    </source>
</evidence>
<dbReference type="PANTHER" id="PTHR11135">
    <property type="entry name" value="HISTONE ACETYLTRANSFERASE-RELATED"/>
    <property type="match status" value="1"/>
</dbReference>
<comment type="caution">
    <text evidence="8">The sequence shown here is derived from an EMBL/GenBank/DDBJ whole genome shotgun (WGS) entry which is preliminary data.</text>
</comment>
<dbReference type="SUPFAM" id="SSF102114">
    <property type="entry name" value="Radical SAM enzymes"/>
    <property type="match status" value="1"/>
</dbReference>
<evidence type="ECO:0000256" key="3">
    <source>
        <dbReference type="ARBA" id="ARBA00022691"/>
    </source>
</evidence>
<dbReference type="PIRSF" id="PIRSF004954">
    <property type="entry name" value="Radical_SAM"/>
    <property type="match status" value="1"/>
</dbReference>
<evidence type="ECO:0000313" key="9">
    <source>
        <dbReference type="Proteomes" id="UP000050360"/>
    </source>
</evidence>
<evidence type="ECO:0000313" key="8">
    <source>
        <dbReference type="EMBL" id="KPQ44941.1"/>
    </source>
</evidence>
<keyword evidence="3" id="KW-0949">S-adenosyl-L-methionine</keyword>
<dbReference type="InterPro" id="IPR039661">
    <property type="entry name" value="ELP3"/>
</dbReference>
<keyword evidence="5" id="KW-0408">Iron</keyword>
<dbReference type="GO" id="GO:0005737">
    <property type="term" value="C:cytoplasm"/>
    <property type="evidence" value="ECO:0007669"/>
    <property type="project" value="TreeGrafter"/>
</dbReference>
<dbReference type="SMART" id="SM00729">
    <property type="entry name" value="Elp3"/>
    <property type="match status" value="1"/>
</dbReference>
<dbReference type="GO" id="GO:0003824">
    <property type="term" value="F:catalytic activity"/>
    <property type="evidence" value="ECO:0007669"/>
    <property type="project" value="InterPro"/>
</dbReference>
<dbReference type="Pfam" id="PF04055">
    <property type="entry name" value="Radical_SAM"/>
    <property type="match status" value="1"/>
</dbReference>
<keyword evidence="6" id="KW-0411">Iron-sulfur</keyword>
<dbReference type="InterPro" id="IPR006638">
    <property type="entry name" value="Elp3/MiaA/NifB-like_rSAM"/>
</dbReference>
<dbReference type="GO" id="GO:0046872">
    <property type="term" value="F:metal ion binding"/>
    <property type="evidence" value="ECO:0007669"/>
    <property type="project" value="UniProtKB-KW"/>
</dbReference>
<evidence type="ECO:0000256" key="2">
    <source>
        <dbReference type="ARBA" id="ARBA00022485"/>
    </source>
</evidence>
<dbReference type="SFLD" id="SFLDS00029">
    <property type="entry name" value="Radical_SAM"/>
    <property type="match status" value="1"/>
</dbReference>
<dbReference type="PATRIC" id="fig|1719120.3.peg.517"/>
<name>A0A0P8CD76_9EURY</name>
<dbReference type="GO" id="GO:0002926">
    <property type="term" value="P:tRNA wobble base 5-methoxycarbonylmethyl-2-thiouridinylation"/>
    <property type="evidence" value="ECO:0007669"/>
    <property type="project" value="TreeGrafter"/>
</dbReference>
<dbReference type="InterPro" id="IPR058240">
    <property type="entry name" value="rSAM_sf"/>
</dbReference>
<comment type="cofactor">
    <cofactor evidence="1">
        <name>[4Fe-4S] cluster</name>
        <dbReference type="ChEBI" id="CHEBI:49883"/>
    </cofactor>
</comment>
<dbReference type="EMBL" id="LKCM01000040">
    <property type="protein sequence ID" value="KPQ44941.1"/>
    <property type="molecule type" value="Genomic_DNA"/>
</dbReference>
<accession>A0A0P8CD76</accession>
<dbReference type="InterPro" id="IPR005909">
    <property type="entry name" value="RaSEA"/>
</dbReference>
<gene>
    <name evidence="8" type="ORF">MPEBLZ_00479</name>
</gene>
<evidence type="ECO:0000256" key="1">
    <source>
        <dbReference type="ARBA" id="ARBA00001966"/>
    </source>
</evidence>
<dbReference type="InterPro" id="IPR007197">
    <property type="entry name" value="rSAM"/>
</dbReference>
<evidence type="ECO:0000259" key="7">
    <source>
        <dbReference type="SMART" id="SM00729"/>
    </source>
</evidence>
<organism evidence="8 9">
    <name type="scientific">Candidatus Methanoperedens nitratireducens</name>
    <dbReference type="NCBI Taxonomy" id="1392998"/>
    <lineage>
        <taxon>Archaea</taxon>
        <taxon>Methanobacteriati</taxon>
        <taxon>Methanobacteriota</taxon>
        <taxon>Stenosarchaea group</taxon>
        <taxon>Methanomicrobia</taxon>
        <taxon>Methanosarcinales</taxon>
        <taxon>ANME-2 cluster</taxon>
        <taxon>Candidatus Methanoperedentaceae</taxon>
        <taxon>Candidatus Methanoperedens</taxon>
    </lineage>
</organism>
<protein>
    <submittedName>
        <fullName evidence="8">Fe-S oxidoreductase</fullName>
    </submittedName>
</protein>
<evidence type="ECO:0000256" key="5">
    <source>
        <dbReference type="ARBA" id="ARBA00023004"/>
    </source>
</evidence>
<dbReference type="PANTHER" id="PTHR11135:SF0">
    <property type="entry name" value="ELONGATOR COMPLEX PROTEIN 3"/>
    <property type="match status" value="1"/>
</dbReference>
<keyword evidence="4" id="KW-0479">Metal-binding</keyword>